<evidence type="ECO:0000313" key="2">
    <source>
        <dbReference type="Proteomes" id="UP000199518"/>
    </source>
</evidence>
<proteinExistence type="predicted"/>
<organism evidence="1 2">
    <name type="scientific">Planctomicrobium piriforme</name>
    <dbReference type="NCBI Taxonomy" id="1576369"/>
    <lineage>
        <taxon>Bacteria</taxon>
        <taxon>Pseudomonadati</taxon>
        <taxon>Planctomycetota</taxon>
        <taxon>Planctomycetia</taxon>
        <taxon>Planctomycetales</taxon>
        <taxon>Planctomycetaceae</taxon>
        <taxon>Planctomicrobium</taxon>
    </lineage>
</organism>
<reference evidence="2" key="1">
    <citation type="submission" date="2016-10" db="EMBL/GenBank/DDBJ databases">
        <authorList>
            <person name="Varghese N."/>
            <person name="Submissions S."/>
        </authorList>
    </citation>
    <scope>NUCLEOTIDE SEQUENCE [LARGE SCALE GENOMIC DNA]</scope>
    <source>
        <strain evidence="2">DSM 26348</strain>
    </source>
</reference>
<dbReference type="RefSeq" id="WP_092048508.1">
    <property type="nucleotide sequence ID" value="NZ_FOQD01000004.1"/>
</dbReference>
<sequence>MAKAKQQPLQPEAEQTLAQKASRSVLGGIGAVGNFLDIPGSMVRDTVSGRNPFDQLLPWNWTSSEGRTSGRDLNRMAGASGRRDNWGNFAGGLGTEILLDPLTYLSFGVSAGGKATQVLKRSGLAGDVTKVAAAKSGKRLGDIGPRLAGLTTTLDDLVRHGGPAAQTAAENAARGLGANLPDILHQPVRGLAGYGLPFRDPIGMLGTGPRAQGVAKFLDDYSFNPLSPGRKILDAKIPGTDFQPVGSLYRAMDATMKEAVTPLGRELGRGLFRAQEESRARARGQIADVTNQLDAAGMAKPAMGDDLRKIFEIPAVRATAAPEVQKVAGQVRSSLDDLLARSTALGLPTKGLTDAMVDYFPRFLSDAVKKGKGRSHTQVYSSFNPSQVKREDFLRDIPGGTQQIKQIVQDQDINNLIDSGVPKSDVAQLVKTKYPGAIPDDKISDFSGWLNELSKPTRQAGVYGNHPVQDLQAAMMHGEDSIAAAKSVYEGLTQPGVVRRKNGPDDNAVPLGKLLETLGFAVEEAKHILGTKLGKSARSVDLGYVDKAVAEDLMRFMAPYAAPKPANELVAAIDSVTNFMKGMFTSPWPAFHTRNLTSGQFQNFIAGLFSKSSAIDAHKLMRGETIKAADIPVIKEIAKQRGISPLTDESATKILGELAYAHGLLGKFQGEAATVAGKAAAAQGSSIDAILAEMIGPGRKQVSAKRTGAKLIGQDPSVTWNPIKAQYRGVGQAQESTFAPMAVGQDVGQYVEGMNRLAPFIKQLREGVDPAEAARKVNAAQVDYSNRNYTSTETQVMQRLMPFYKFSRGQAPFTADMLMQHPGGTLAQTIRATNNARDPNEMTPDYVAESASIPLAGSPLEALIGKPKEAGTNRYLTGLGLGFEDPLSFLGGGVSGAIFEGLGRTNPLFKLPMELATGQSLFQKGPMGGRPLEDMDPTVGRTISNIREILGGTPRRGQAKPFINNFTEEVLANSPISRILSTARTATDPRKTIGAKAVNLTTGLRITDVSPASQDAILRERAQALMKKLGAKAFNRIYFPKEDLAAMSPVQREQAIQLQQLMNTLAKRSKERKAAKSPTGR</sequence>
<dbReference type="EMBL" id="FOQD01000004">
    <property type="protein sequence ID" value="SFH96142.1"/>
    <property type="molecule type" value="Genomic_DNA"/>
</dbReference>
<evidence type="ECO:0000313" key="1">
    <source>
        <dbReference type="EMBL" id="SFH96142.1"/>
    </source>
</evidence>
<name>A0A1I3EAY3_9PLAN</name>
<protein>
    <recommendedName>
        <fullName evidence="3">Large polyvalent protein associated domain-containing protein</fullName>
    </recommendedName>
</protein>
<dbReference type="OrthoDB" id="2497506at2"/>
<accession>A0A1I3EAY3</accession>
<dbReference type="Proteomes" id="UP000199518">
    <property type="component" value="Unassembled WGS sequence"/>
</dbReference>
<evidence type="ECO:0008006" key="3">
    <source>
        <dbReference type="Google" id="ProtNLM"/>
    </source>
</evidence>
<gene>
    <name evidence="1" type="ORF">SAMN05421753_104147</name>
</gene>
<keyword evidence="2" id="KW-1185">Reference proteome</keyword>
<dbReference type="AlphaFoldDB" id="A0A1I3EAY3"/>